<evidence type="ECO:0000256" key="4">
    <source>
        <dbReference type="ARBA" id="ARBA00022679"/>
    </source>
</evidence>
<dbReference type="InParanoid" id="D6U4A4"/>
<keyword evidence="6 9" id="KW-1133">Transmembrane helix</keyword>
<keyword evidence="2" id="KW-1003">Cell membrane</keyword>
<dbReference type="STRING" id="485913.Krac_2049"/>
<feature type="region of interest" description="Disordered" evidence="8">
    <location>
        <begin position="291"/>
        <end position="344"/>
    </location>
</feature>
<evidence type="ECO:0000259" key="10">
    <source>
        <dbReference type="Pfam" id="PF13231"/>
    </source>
</evidence>
<evidence type="ECO:0000313" key="13">
    <source>
        <dbReference type="Proteomes" id="UP000004508"/>
    </source>
</evidence>
<evidence type="ECO:0000313" key="12">
    <source>
        <dbReference type="EMBL" id="EFH81334.1"/>
    </source>
</evidence>
<feature type="transmembrane region" description="Helical" evidence="9">
    <location>
        <begin position="31"/>
        <end position="50"/>
    </location>
</feature>
<feature type="transmembrane region" description="Helical" evidence="9">
    <location>
        <begin position="477"/>
        <end position="499"/>
    </location>
</feature>
<dbReference type="eggNOG" id="COG1807">
    <property type="taxonomic scope" value="Bacteria"/>
</dbReference>
<feature type="transmembrane region" description="Helical" evidence="9">
    <location>
        <begin position="101"/>
        <end position="127"/>
    </location>
</feature>
<evidence type="ECO:0000256" key="7">
    <source>
        <dbReference type="ARBA" id="ARBA00023136"/>
    </source>
</evidence>
<feature type="transmembrane region" description="Helical" evidence="9">
    <location>
        <begin position="230"/>
        <end position="248"/>
    </location>
</feature>
<protein>
    <submittedName>
        <fullName evidence="12">Glycosyl transferase family 39</fullName>
    </submittedName>
</protein>
<evidence type="ECO:0000256" key="5">
    <source>
        <dbReference type="ARBA" id="ARBA00022692"/>
    </source>
</evidence>
<evidence type="ECO:0000256" key="6">
    <source>
        <dbReference type="ARBA" id="ARBA00022989"/>
    </source>
</evidence>
<organism evidence="12 13">
    <name type="scientific">Ktedonobacter racemifer DSM 44963</name>
    <dbReference type="NCBI Taxonomy" id="485913"/>
    <lineage>
        <taxon>Bacteria</taxon>
        <taxon>Bacillati</taxon>
        <taxon>Chloroflexota</taxon>
        <taxon>Ktedonobacteria</taxon>
        <taxon>Ktedonobacterales</taxon>
        <taxon>Ktedonobacteraceae</taxon>
        <taxon>Ktedonobacter</taxon>
    </lineage>
</organism>
<dbReference type="AlphaFoldDB" id="D6U4A4"/>
<comment type="subcellular location">
    <subcellularLocation>
        <location evidence="1">Cell membrane</location>
        <topology evidence="1">Multi-pass membrane protein</topology>
    </subcellularLocation>
</comment>
<feature type="domain" description="Putative mannosyltransferase YkcA/B-like C-terminal" evidence="11">
    <location>
        <begin position="570"/>
        <end position="642"/>
    </location>
</feature>
<keyword evidence="13" id="KW-1185">Reference proteome</keyword>
<feature type="transmembrane region" description="Helical" evidence="9">
    <location>
        <begin position="365"/>
        <end position="383"/>
    </location>
</feature>
<evidence type="ECO:0000259" key="11">
    <source>
        <dbReference type="Pfam" id="PF24878"/>
    </source>
</evidence>
<comment type="caution">
    <text evidence="12">The sequence shown here is derived from an EMBL/GenBank/DDBJ whole genome shotgun (WGS) entry which is preliminary data.</text>
</comment>
<dbReference type="PANTHER" id="PTHR33908">
    <property type="entry name" value="MANNOSYLTRANSFERASE YKCB-RELATED"/>
    <property type="match status" value="1"/>
</dbReference>
<feature type="transmembrane region" description="Helical" evidence="9">
    <location>
        <begin position="134"/>
        <end position="152"/>
    </location>
</feature>
<dbReference type="InterPro" id="IPR038731">
    <property type="entry name" value="RgtA/B/C-like"/>
</dbReference>
<sequence>MADTTEIVARPPSEDDAAHKIQPQSFTWSRIALGAIMLISIFMNFFQLGANGFGNLYYAAGVKSMGDSLHNFFFVSFDPGSFVTIDKPPLGFWLQVISTKIFGFTGFALLFPQALAGVLSVAILYWLVRRHFGVVAGLLAALALAISPISVVTNRNNTIDSTLTLVMLLGAWAVLRAAETGRLRWLLLSALAVGLGFNIKMLESYLVVPAFGLLYLLAAPHSIGKRILHLLLAGVVMVVLTLSWLVAVDLTPASQRPYVGSSQTNSEIELAFGYNGASRLLGRFGGAGGFGGNGNRTGTRTDGQGIRNQNGSRNGFPGGTNGSGTPDLPPNVGQGGQFGGNGGGMFGTGNPGPLRLFKSSLGSQIAWLLPAAILGALALAFQRRLRFQGDRQQQALVLWGVWLLTESIFFSVAGFFHQYYMTTMAPAICALFGIGLVVMWKDFRASGWRGWLLPLALALTAIEQIYILQSYPSWSQFLTPLIAILSIVTLGVLLAYRLAPRIRVQAPNVRVLSLALALGILVLLITPTIWAAIPVIQNTASQLPVAGPSQGNDFARNAGSPAGGDGTSTLINYLVAHQGNAKYLVATPSSNTADNIILSTNKAVMAMGGFGGSDPILTTSQLSSLVKNGTVRFFLLGSGRGGSLPERILEDLPSQLRERLESGGFGGFGGARSGGATTWVTQHCTLVPSSAWSTNSSAGSQLYDCSTTH</sequence>
<dbReference type="GO" id="GO:0009103">
    <property type="term" value="P:lipopolysaccharide biosynthetic process"/>
    <property type="evidence" value="ECO:0007669"/>
    <property type="project" value="UniProtKB-ARBA"/>
</dbReference>
<proteinExistence type="predicted"/>
<gene>
    <name evidence="12" type="ORF">Krac_2049</name>
</gene>
<dbReference type="GO" id="GO:0010041">
    <property type="term" value="P:response to iron(III) ion"/>
    <property type="evidence" value="ECO:0007669"/>
    <property type="project" value="TreeGrafter"/>
</dbReference>
<feature type="transmembrane region" description="Helical" evidence="9">
    <location>
        <begin position="511"/>
        <end position="533"/>
    </location>
</feature>
<name>D6U4A4_KTERA</name>
<dbReference type="GO" id="GO:0016763">
    <property type="term" value="F:pentosyltransferase activity"/>
    <property type="evidence" value="ECO:0007669"/>
    <property type="project" value="TreeGrafter"/>
</dbReference>
<feature type="compositionally biased region" description="Gly residues" evidence="8">
    <location>
        <begin position="333"/>
        <end position="344"/>
    </location>
</feature>
<dbReference type="Proteomes" id="UP000004508">
    <property type="component" value="Unassembled WGS sequence"/>
</dbReference>
<evidence type="ECO:0000256" key="3">
    <source>
        <dbReference type="ARBA" id="ARBA00022676"/>
    </source>
</evidence>
<feature type="transmembrane region" description="Helical" evidence="9">
    <location>
        <begin position="205"/>
        <end position="223"/>
    </location>
</feature>
<dbReference type="EMBL" id="ADVG01000004">
    <property type="protein sequence ID" value="EFH81334.1"/>
    <property type="molecule type" value="Genomic_DNA"/>
</dbReference>
<dbReference type="FunCoup" id="D6U4A4">
    <property type="interactions" value="79"/>
</dbReference>
<dbReference type="Pfam" id="PF24878">
    <property type="entry name" value="YkcB_C"/>
    <property type="match status" value="1"/>
</dbReference>
<evidence type="ECO:0000256" key="8">
    <source>
        <dbReference type="SAM" id="MobiDB-lite"/>
    </source>
</evidence>
<keyword evidence="7 9" id="KW-0472">Membrane</keyword>
<dbReference type="GO" id="GO:0005886">
    <property type="term" value="C:plasma membrane"/>
    <property type="evidence" value="ECO:0007669"/>
    <property type="project" value="UniProtKB-SubCell"/>
</dbReference>
<evidence type="ECO:0000256" key="2">
    <source>
        <dbReference type="ARBA" id="ARBA00022475"/>
    </source>
</evidence>
<feature type="domain" description="Glycosyltransferase RgtA/B/C/D-like" evidence="10">
    <location>
        <begin position="86"/>
        <end position="244"/>
    </location>
</feature>
<feature type="transmembrane region" description="Helical" evidence="9">
    <location>
        <begin position="395"/>
        <end position="413"/>
    </location>
</feature>
<evidence type="ECO:0000256" key="1">
    <source>
        <dbReference type="ARBA" id="ARBA00004651"/>
    </source>
</evidence>
<dbReference type="Pfam" id="PF13231">
    <property type="entry name" value="PMT_2"/>
    <property type="match status" value="1"/>
</dbReference>
<keyword evidence="3" id="KW-0328">Glycosyltransferase</keyword>
<reference evidence="12 13" key="1">
    <citation type="journal article" date="2011" name="Stand. Genomic Sci.">
        <title>Non-contiguous finished genome sequence and contextual data of the filamentous soil bacterium Ktedonobacter racemifer type strain (SOSP1-21).</title>
        <authorList>
            <person name="Chang Y.J."/>
            <person name="Land M."/>
            <person name="Hauser L."/>
            <person name="Chertkov O."/>
            <person name="Del Rio T.G."/>
            <person name="Nolan M."/>
            <person name="Copeland A."/>
            <person name="Tice H."/>
            <person name="Cheng J.F."/>
            <person name="Lucas S."/>
            <person name="Han C."/>
            <person name="Goodwin L."/>
            <person name="Pitluck S."/>
            <person name="Ivanova N."/>
            <person name="Ovchinikova G."/>
            <person name="Pati A."/>
            <person name="Chen A."/>
            <person name="Palaniappan K."/>
            <person name="Mavromatis K."/>
            <person name="Liolios K."/>
            <person name="Brettin T."/>
            <person name="Fiebig A."/>
            <person name="Rohde M."/>
            <person name="Abt B."/>
            <person name="Goker M."/>
            <person name="Detter J.C."/>
            <person name="Woyke T."/>
            <person name="Bristow J."/>
            <person name="Eisen J.A."/>
            <person name="Markowitz V."/>
            <person name="Hugenholtz P."/>
            <person name="Kyrpides N.C."/>
            <person name="Klenk H.P."/>
            <person name="Lapidus A."/>
        </authorList>
    </citation>
    <scope>NUCLEOTIDE SEQUENCE [LARGE SCALE GENOMIC DNA]</scope>
    <source>
        <strain evidence="13">DSM 44963</strain>
    </source>
</reference>
<evidence type="ECO:0000256" key="9">
    <source>
        <dbReference type="SAM" id="Phobius"/>
    </source>
</evidence>
<dbReference type="RefSeq" id="WP_007918630.1">
    <property type="nucleotide sequence ID" value="NZ_ADVG01000004.1"/>
</dbReference>
<dbReference type="OrthoDB" id="9810398at2"/>
<keyword evidence="5 9" id="KW-0812">Transmembrane</keyword>
<dbReference type="InterPro" id="IPR056785">
    <property type="entry name" value="YkcA/B-like_C"/>
</dbReference>
<dbReference type="InterPro" id="IPR050297">
    <property type="entry name" value="LipidA_mod_glycosyltrf_83"/>
</dbReference>
<feature type="transmembrane region" description="Helical" evidence="9">
    <location>
        <begin position="451"/>
        <end position="471"/>
    </location>
</feature>
<keyword evidence="4 12" id="KW-0808">Transferase</keyword>
<accession>D6U4A4</accession>
<dbReference type="PANTHER" id="PTHR33908:SF3">
    <property type="entry name" value="UNDECAPRENYL PHOSPHATE-ALPHA-4-AMINO-4-DEOXY-L-ARABINOSE ARABINOSYL TRANSFERASE"/>
    <property type="match status" value="1"/>
</dbReference>
<feature type="transmembrane region" description="Helical" evidence="9">
    <location>
        <begin position="419"/>
        <end position="439"/>
    </location>
</feature>